<reference evidence="3" key="1">
    <citation type="submission" date="2015-08" db="EMBL/GenBank/DDBJ databases">
        <title>Vibrio galatheae sp. nov., a novel member of the Vibrionaceae family isolated from the Solomon Islands.</title>
        <authorList>
            <person name="Giubergia S."/>
            <person name="Machado H."/>
            <person name="Mateiu R.V."/>
            <person name="Gram L."/>
        </authorList>
    </citation>
    <scope>NUCLEOTIDE SEQUENCE [LARGE SCALE GENOMIC DNA]</scope>
    <source>
        <strain evidence="3">DSM 19134</strain>
    </source>
</reference>
<keyword evidence="1" id="KW-0732">Signal</keyword>
<feature type="chain" id="PRO_5005600506" evidence="1">
    <location>
        <begin position="19"/>
        <end position="395"/>
    </location>
</feature>
<dbReference type="PATRIC" id="fig|171383.3.peg.2902"/>
<feature type="signal peptide" evidence="1">
    <location>
        <begin position="1"/>
        <end position="18"/>
    </location>
</feature>
<dbReference type="Proteomes" id="UP000037530">
    <property type="component" value="Unassembled WGS sequence"/>
</dbReference>
<gene>
    <name evidence="2" type="ORF">AKJ31_14205</name>
</gene>
<dbReference type="Gene3D" id="3.40.50.2300">
    <property type="match status" value="2"/>
</dbReference>
<dbReference type="EMBL" id="LHPI01000013">
    <property type="protein sequence ID" value="KOO06858.1"/>
    <property type="molecule type" value="Genomic_DNA"/>
</dbReference>
<comment type="caution">
    <text evidence="2">The sequence shown here is derived from an EMBL/GenBank/DDBJ whole genome shotgun (WGS) entry which is preliminary data.</text>
</comment>
<dbReference type="AlphaFoldDB" id="A0A0M0HYZ7"/>
<accession>A0A0M0HYZ7</accession>
<keyword evidence="3" id="KW-1185">Reference proteome</keyword>
<dbReference type="InterPro" id="IPR028082">
    <property type="entry name" value="Peripla_BP_I"/>
</dbReference>
<evidence type="ECO:0000256" key="1">
    <source>
        <dbReference type="SAM" id="SignalP"/>
    </source>
</evidence>
<sequence length="395" mass="44363">MCRALVLYGCLSFVSAQALPYEEVSRAVHPLKVGVIISSSANKSNFINYERSCIVRGMARSYFLNNSDAQIRFIFEEVSDIYAMASAKAAQDLVKQSVQLAVLHLTSTQAEAAADVFSNAGIPYITSATSLNTIKPGYKGVSISSSNKTMSKIIARYFMANFQYRSIVVVPNLLNNYSDEFSELFKREIYSLDHRKHINTYPFGLENERLDDLVARIPDGAFVFAPLYNPKIGVLYNRLVRAGKKDIIFFGGNVPMNRTEFLKVSGGISEDVRALFISDWDIDHPATSKSTLEQRRAQSSIQRIVDAYCDVDGVTTHVTVAYDLMKMLMAISDDFKEGTTPKELMRMIKQSPYSTVTTGNHFSFDDDGFAYKPMYLFEMTGEKLIHLETFEPLKP</sequence>
<proteinExistence type="predicted"/>
<name>A0A0M0HYZ7_9VIBR</name>
<protein>
    <submittedName>
        <fullName evidence="2">Uncharacterized protein</fullName>
    </submittedName>
</protein>
<dbReference type="SUPFAM" id="SSF53822">
    <property type="entry name" value="Periplasmic binding protein-like I"/>
    <property type="match status" value="1"/>
</dbReference>
<organism evidence="2 3">
    <name type="scientific">Vibrio hepatarius</name>
    <dbReference type="NCBI Taxonomy" id="171383"/>
    <lineage>
        <taxon>Bacteria</taxon>
        <taxon>Pseudomonadati</taxon>
        <taxon>Pseudomonadota</taxon>
        <taxon>Gammaproteobacteria</taxon>
        <taxon>Vibrionales</taxon>
        <taxon>Vibrionaceae</taxon>
        <taxon>Vibrio</taxon>
        <taxon>Vibrio oreintalis group</taxon>
    </lineage>
</organism>
<evidence type="ECO:0000313" key="2">
    <source>
        <dbReference type="EMBL" id="KOO06858.1"/>
    </source>
</evidence>
<evidence type="ECO:0000313" key="3">
    <source>
        <dbReference type="Proteomes" id="UP000037530"/>
    </source>
</evidence>
<dbReference type="STRING" id="171383.AKJ31_14205"/>